<gene>
    <name evidence="1" type="ORF">L3X38_028630</name>
</gene>
<evidence type="ECO:0000313" key="2">
    <source>
        <dbReference type="Proteomes" id="UP001054821"/>
    </source>
</evidence>
<sequence length="115" mass="13052">MQISMSRFENHQLESFKHRECYWNSSIKEESNQSRKASLVKLVFIHRLSDYLHGLSSQFVFIPLVLNTPRALAASMVPHPSALHICTLVLNTPRALAASMVPHPSAYMHFSAPHL</sequence>
<reference evidence="1 2" key="1">
    <citation type="journal article" date="2022" name="G3 (Bethesda)">
        <title>Whole-genome sequence and methylome profiling of the almond [Prunus dulcis (Mill.) D.A. Webb] cultivar 'Nonpareil'.</title>
        <authorList>
            <person name="D'Amico-Willman K.M."/>
            <person name="Ouma W.Z."/>
            <person name="Meulia T."/>
            <person name="Sideli G.M."/>
            <person name="Gradziel T.M."/>
            <person name="Fresnedo-Ramirez J."/>
        </authorList>
    </citation>
    <scope>NUCLEOTIDE SEQUENCE [LARGE SCALE GENOMIC DNA]</scope>
    <source>
        <strain evidence="1">Clone GOH B32 T37-40</strain>
    </source>
</reference>
<organism evidence="1 2">
    <name type="scientific">Prunus dulcis</name>
    <name type="common">Almond</name>
    <name type="synonym">Amygdalus dulcis</name>
    <dbReference type="NCBI Taxonomy" id="3755"/>
    <lineage>
        <taxon>Eukaryota</taxon>
        <taxon>Viridiplantae</taxon>
        <taxon>Streptophyta</taxon>
        <taxon>Embryophyta</taxon>
        <taxon>Tracheophyta</taxon>
        <taxon>Spermatophyta</taxon>
        <taxon>Magnoliopsida</taxon>
        <taxon>eudicotyledons</taxon>
        <taxon>Gunneridae</taxon>
        <taxon>Pentapetalae</taxon>
        <taxon>rosids</taxon>
        <taxon>fabids</taxon>
        <taxon>Rosales</taxon>
        <taxon>Rosaceae</taxon>
        <taxon>Amygdaloideae</taxon>
        <taxon>Amygdaleae</taxon>
        <taxon>Prunus</taxon>
    </lineage>
</organism>
<name>A0AAD4VRI1_PRUDU</name>
<accession>A0AAD4VRI1</accession>
<dbReference type="Proteomes" id="UP001054821">
    <property type="component" value="Chromosome 5"/>
</dbReference>
<dbReference type="AlphaFoldDB" id="A0AAD4VRI1"/>
<proteinExistence type="predicted"/>
<comment type="caution">
    <text evidence="1">The sequence shown here is derived from an EMBL/GenBank/DDBJ whole genome shotgun (WGS) entry which is preliminary data.</text>
</comment>
<dbReference type="EMBL" id="JAJFAZ020000005">
    <property type="protein sequence ID" value="KAI5329233.1"/>
    <property type="molecule type" value="Genomic_DNA"/>
</dbReference>
<evidence type="ECO:0000313" key="1">
    <source>
        <dbReference type="EMBL" id="KAI5329233.1"/>
    </source>
</evidence>
<keyword evidence="2" id="KW-1185">Reference proteome</keyword>
<protein>
    <submittedName>
        <fullName evidence="1">Uncharacterized protein</fullName>
    </submittedName>
</protein>